<comment type="similarity">
    <text evidence="1">Belongs to the UPF0065 (bug) family.</text>
</comment>
<dbReference type="PANTHER" id="PTHR42928:SF5">
    <property type="entry name" value="BLR1237 PROTEIN"/>
    <property type="match status" value="1"/>
</dbReference>
<protein>
    <submittedName>
        <fullName evidence="2">ABC transporter substrate-binding protein</fullName>
    </submittedName>
</protein>
<evidence type="ECO:0000256" key="1">
    <source>
        <dbReference type="ARBA" id="ARBA00006987"/>
    </source>
</evidence>
<evidence type="ECO:0000313" key="2">
    <source>
        <dbReference type="EMBL" id="PZQ56338.1"/>
    </source>
</evidence>
<dbReference type="Gene3D" id="3.40.190.150">
    <property type="entry name" value="Bordetella uptake gene, domain 1"/>
    <property type="match status" value="1"/>
</dbReference>
<dbReference type="Proteomes" id="UP000249135">
    <property type="component" value="Unassembled WGS sequence"/>
</dbReference>
<accession>A0A2W5NVH0</accession>
<comment type="caution">
    <text evidence="2">The sequence shown here is derived from an EMBL/GenBank/DDBJ whole genome shotgun (WGS) entry which is preliminary data.</text>
</comment>
<dbReference type="InterPro" id="IPR042100">
    <property type="entry name" value="Bug_dom1"/>
</dbReference>
<dbReference type="EMBL" id="QFPP01000879">
    <property type="protein sequence ID" value="PZQ56338.1"/>
    <property type="molecule type" value="Genomic_DNA"/>
</dbReference>
<proteinExistence type="inferred from homology"/>
<dbReference type="Pfam" id="PF03401">
    <property type="entry name" value="TctC"/>
    <property type="match status" value="1"/>
</dbReference>
<sequence>LAVTSPTRNAALPEVPAVAERYKGFEVYSWVGMVAPAKVPAAALDRLAADMGAVLRQPEVAKRLIDGGFEVVAGDREAMNRLIRSESERWGRLIKSRGIVAE</sequence>
<dbReference type="PANTHER" id="PTHR42928">
    <property type="entry name" value="TRICARBOXYLATE-BINDING PROTEIN"/>
    <property type="match status" value="1"/>
</dbReference>
<gene>
    <name evidence="2" type="ORF">DI563_32115</name>
</gene>
<dbReference type="Gene3D" id="3.40.190.10">
    <property type="entry name" value="Periplasmic binding protein-like II"/>
    <property type="match status" value="1"/>
</dbReference>
<reference evidence="2 3" key="1">
    <citation type="submission" date="2017-08" db="EMBL/GenBank/DDBJ databases">
        <title>Infants hospitalized years apart are colonized by the same room-sourced microbial strains.</title>
        <authorList>
            <person name="Brooks B."/>
            <person name="Olm M.R."/>
            <person name="Firek B.A."/>
            <person name="Baker R."/>
            <person name="Thomas B.C."/>
            <person name="Morowitz M.J."/>
            <person name="Banfield J.F."/>
        </authorList>
    </citation>
    <scope>NUCLEOTIDE SEQUENCE [LARGE SCALE GENOMIC DNA]</scope>
    <source>
        <strain evidence="2">S2_005_003_R2_41</strain>
    </source>
</reference>
<dbReference type="InterPro" id="IPR005064">
    <property type="entry name" value="BUG"/>
</dbReference>
<dbReference type="AlphaFoldDB" id="A0A2W5NVH0"/>
<evidence type="ECO:0000313" key="3">
    <source>
        <dbReference type="Proteomes" id="UP000249135"/>
    </source>
</evidence>
<name>A0A2W5NVH0_VARPD</name>
<feature type="non-terminal residue" evidence="2">
    <location>
        <position position="1"/>
    </location>
</feature>
<organism evidence="2 3">
    <name type="scientific">Variovorax paradoxus</name>
    <dbReference type="NCBI Taxonomy" id="34073"/>
    <lineage>
        <taxon>Bacteria</taxon>
        <taxon>Pseudomonadati</taxon>
        <taxon>Pseudomonadota</taxon>
        <taxon>Betaproteobacteria</taxon>
        <taxon>Burkholderiales</taxon>
        <taxon>Comamonadaceae</taxon>
        <taxon>Variovorax</taxon>
    </lineage>
</organism>